<keyword evidence="2" id="KW-0645">Protease</keyword>
<dbReference type="Pfam" id="PF03575">
    <property type="entry name" value="Peptidase_S51"/>
    <property type="match status" value="1"/>
</dbReference>
<dbReference type="InterPro" id="IPR029062">
    <property type="entry name" value="Class_I_gatase-like"/>
</dbReference>
<organism evidence="5 6">
    <name type="scientific">Leekyejoonella antrihumi</name>
    <dbReference type="NCBI Taxonomy" id="1660198"/>
    <lineage>
        <taxon>Bacteria</taxon>
        <taxon>Bacillati</taxon>
        <taxon>Actinomycetota</taxon>
        <taxon>Actinomycetes</taxon>
        <taxon>Micrococcales</taxon>
        <taxon>Dermacoccaceae</taxon>
        <taxon>Leekyejoonella</taxon>
    </lineage>
</organism>
<evidence type="ECO:0000313" key="5">
    <source>
        <dbReference type="EMBL" id="TWP36838.1"/>
    </source>
</evidence>
<accession>A0A563E2S5</accession>
<dbReference type="InterPro" id="IPR005320">
    <property type="entry name" value="Peptidase_S51"/>
</dbReference>
<dbReference type="SUPFAM" id="SSF52317">
    <property type="entry name" value="Class I glutamine amidotransferase-like"/>
    <property type="match status" value="1"/>
</dbReference>
<name>A0A563E2S5_9MICO</name>
<keyword evidence="4" id="KW-0720">Serine protease</keyword>
<keyword evidence="6" id="KW-1185">Reference proteome</keyword>
<evidence type="ECO:0000256" key="4">
    <source>
        <dbReference type="ARBA" id="ARBA00022825"/>
    </source>
</evidence>
<comment type="similarity">
    <text evidence="1">Belongs to the peptidase S51 family.</text>
</comment>
<dbReference type="PANTHER" id="PTHR20842:SF0">
    <property type="entry name" value="ALPHA-ASPARTYL DIPEPTIDASE"/>
    <property type="match status" value="1"/>
</dbReference>
<reference evidence="5 6" key="1">
    <citation type="submission" date="2019-05" db="EMBL/GenBank/DDBJ databases">
        <authorList>
            <person name="Lee S.D."/>
        </authorList>
    </citation>
    <scope>NUCLEOTIDE SEQUENCE [LARGE SCALE GENOMIC DNA]</scope>
    <source>
        <strain evidence="5 6">C5-26</strain>
    </source>
</reference>
<dbReference type="EMBL" id="VCQV01000009">
    <property type="protein sequence ID" value="TWP36838.1"/>
    <property type="molecule type" value="Genomic_DNA"/>
</dbReference>
<dbReference type="GO" id="GO:0006508">
    <property type="term" value="P:proteolysis"/>
    <property type="evidence" value="ECO:0007669"/>
    <property type="project" value="UniProtKB-KW"/>
</dbReference>
<keyword evidence="3" id="KW-0378">Hydrolase</keyword>
<dbReference type="PANTHER" id="PTHR20842">
    <property type="entry name" value="PROTEASE S51 ALPHA-ASPARTYL DIPEPTIDASE"/>
    <property type="match status" value="1"/>
</dbReference>
<evidence type="ECO:0000256" key="3">
    <source>
        <dbReference type="ARBA" id="ARBA00022801"/>
    </source>
</evidence>
<dbReference type="Gene3D" id="3.40.50.880">
    <property type="match status" value="1"/>
</dbReference>
<dbReference type="AlphaFoldDB" id="A0A563E2S5"/>
<dbReference type="GO" id="GO:0008236">
    <property type="term" value="F:serine-type peptidase activity"/>
    <property type="evidence" value="ECO:0007669"/>
    <property type="project" value="UniProtKB-KW"/>
</dbReference>
<evidence type="ECO:0000313" key="6">
    <source>
        <dbReference type="Proteomes" id="UP000320244"/>
    </source>
</evidence>
<sequence>MIGCVRLYLSSYQLGNHPELFSALVRGERRGWVVMNALDGLDNARRIADTQTQIDNLASIGLIAENLDLRDLTPSEIRDVFGQPDFVWVRGGNVFTLRMAMARSGLDDVIVEGLATDDFVYAGFSAGPCVLAPSLAGLELCDSPSDCRAVYGDVRFDGLAVLDRPVVPHLCSPAHPETEILATVAARYETERRPFWALRDGQALIVDGSTSRIRS</sequence>
<protein>
    <submittedName>
        <fullName evidence="5">Peptidase</fullName>
    </submittedName>
</protein>
<dbReference type="Proteomes" id="UP000320244">
    <property type="component" value="Unassembled WGS sequence"/>
</dbReference>
<gene>
    <name evidence="5" type="ORF">FGL98_08775</name>
</gene>
<proteinExistence type="inferred from homology"/>
<evidence type="ECO:0000256" key="1">
    <source>
        <dbReference type="ARBA" id="ARBA00006534"/>
    </source>
</evidence>
<comment type="caution">
    <text evidence="5">The sequence shown here is derived from an EMBL/GenBank/DDBJ whole genome shotgun (WGS) entry which is preliminary data.</text>
</comment>
<evidence type="ECO:0000256" key="2">
    <source>
        <dbReference type="ARBA" id="ARBA00022670"/>
    </source>
</evidence>
<dbReference type="OrthoDB" id="3373764at2"/>
<reference evidence="5 6" key="2">
    <citation type="submission" date="2019-08" db="EMBL/GenBank/DDBJ databases">
        <title>Jejuicoccus antrihumi gen. nov., sp. nov., a new member of the family Dermacoccaceae isolated from a cave.</title>
        <authorList>
            <person name="Schumann P."/>
            <person name="Kim I.S."/>
        </authorList>
    </citation>
    <scope>NUCLEOTIDE SEQUENCE [LARGE SCALE GENOMIC DNA]</scope>
    <source>
        <strain evidence="5 6">C5-26</strain>
    </source>
</reference>